<dbReference type="EMBL" id="BOLY01000004">
    <property type="protein sequence ID" value="GIZ43992.1"/>
    <property type="molecule type" value="Genomic_DNA"/>
</dbReference>
<keyword evidence="2" id="KW-1185">Reference proteome</keyword>
<gene>
    <name evidence="1" type="ORF">CKM354_000720100</name>
</gene>
<evidence type="ECO:0000313" key="1">
    <source>
        <dbReference type="EMBL" id="GIZ43992.1"/>
    </source>
</evidence>
<sequence>MWVQDTQTCNAAACPACRSVLYEFEEEDEFEEEESDDPEALIKDFYSNERGKNPIIVIQGSVLHALTHEYVQAVRDRERDLMGIEFGEAEDLLDVFALSFPDFMDELLEKDVRYAFYWGYSVMGFGFLRLTVNRGVSADHAVLHGGDTHPMDDLAGRVQGFFNGLRDEGMASIIVQRAIGRNLAVDAEYECRSFGPRGNPLEGILRSPHVND</sequence>
<accession>A0A9P3CIS6</accession>
<organism evidence="1 2">
    <name type="scientific">Cercospora kikuchii</name>
    <dbReference type="NCBI Taxonomy" id="84275"/>
    <lineage>
        <taxon>Eukaryota</taxon>
        <taxon>Fungi</taxon>
        <taxon>Dikarya</taxon>
        <taxon>Ascomycota</taxon>
        <taxon>Pezizomycotina</taxon>
        <taxon>Dothideomycetes</taxon>
        <taxon>Dothideomycetidae</taxon>
        <taxon>Mycosphaerellales</taxon>
        <taxon>Mycosphaerellaceae</taxon>
        <taxon>Cercospora</taxon>
    </lineage>
</organism>
<comment type="caution">
    <text evidence="1">The sequence shown here is derived from an EMBL/GenBank/DDBJ whole genome shotgun (WGS) entry which is preliminary data.</text>
</comment>
<proteinExistence type="predicted"/>
<reference evidence="1 2" key="1">
    <citation type="submission" date="2021-01" db="EMBL/GenBank/DDBJ databases">
        <title>Cercospora kikuchii MAFF 305040 whole genome shotgun sequence.</title>
        <authorList>
            <person name="Kashiwa T."/>
            <person name="Suzuki T."/>
        </authorList>
    </citation>
    <scope>NUCLEOTIDE SEQUENCE [LARGE SCALE GENOMIC DNA]</scope>
    <source>
        <strain evidence="1 2">MAFF 305040</strain>
    </source>
</reference>
<dbReference type="RefSeq" id="XP_044658479.1">
    <property type="nucleotide sequence ID" value="XM_044802544.1"/>
</dbReference>
<dbReference type="OrthoDB" id="2849579at2759"/>
<dbReference type="GeneID" id="68292776"/>
<dbReference type="AlphaFoldDB" id="A0A9P3CIS6"/>
<name>A0A9P3CIS6_9PEZI</name>
<evidence type="ECO:0000313" key="2">
    <source>
        <dbReference type="Proteomes" id="UP000825890"/>
    </source>
</evidence>
<protein>
    <submittedName>
        <fullName evidence="1">Uncharacterized protein</fullName>
    </submittedName>
</protein>
<dbReference type="Proteomes" id="UP000825890">
    <property type="component" value="Unassembled WGS sequence"/>
</dbReference>